<dbReference type="InterPro" id="IPR036388">
    <property type="entry name" value="WH-like_DNA-bd_sf"/>
</dbReference>
<evidence type="ECO:0000256" key="1">
    <source>
        <dbReference type="ARBA" id="ARBA00023015"/>
    </source>
</evidence>
<keyword evidence="6" id="KW-1185">Reference proteome</keyword>
<keyword evidence="1" id="KW-0805">Transcription regulation</keyword>
<dbReference type="OrthoDB" id="165911at2157"/>
<comment type="caution">
    <text evidence="5">The sequence shown here is derived from an EMBL/GenBank/DDBJ whole genome shotgun (WGS) entry which is preliminary data.</text>
</comment>
<dbReference type="RefSeq" id="WP_159526756.1">
    <property type="nucleotide sequence ID" value="NZ_WUUU01000097.1"/>
</dbReference>
<feature type="domain" description="HTH bat-type" evidence="3">
    <location>
        <begin position="168"/>
        <end position="219"/>
    </location>
</feature>
<dbReference type="SUPFAM" id="SSF88659">
    <property type="entry name" value="Sigma3 and sigma4 domains of RNA polymerase sigma factors"/>
    <property type="match status" value="1"/>
</dbReference>
<organism evidence="5 6">
    <name type="scientific">Halobacterium bonnevillei</name>
    <dbReference type="NCBI Taxonomy" id="2692200"/>
    <lineage>
        <taxon>Archaea</taxon>
        <taxon>Methanobacteriati</taxon>
        <taxon>Methanobacteriota</taxon>
        <taxon>Stenosarchaea group</taxon>
        <taxon>Halobacteria</taxon>
        <taxon>Halobacteriales</taxon>
        <taxon>Halobacteriaceae</taxon>
        <taxon>Halobacterium</taxon>
    </lineage>
</organism>
<dbReference type="Pfam" id="PF04967">
    <property type="entry name" value="HTH_10"/>
    <property type="match status" value="1"/>
</dbReference>
<dbReference type="PANTHER" id="PTHR34236:SF1">
    <property type="entry name" value="DIMETHYL SULFOXIDE REDUCTASE TRANSCRIPTIONAL ACTIVATOR"/>
    <property type="match status" value="1"/>
</dbReference>
<evidence type="ECO:0000259" key="3">
    <source>
        <dbReference type="Pfam" id="PF04967"/>
    </source>
</evidence>
<dbReference type="Pfam" id="PF15915">
    <property type="entry name" value="BAT"/>
    <property type="match status" value="1"/>
</dbReference>
<dbReference type="InterPro" id="IPR031803">
    <property type="entry name" value="BAT_GAF/HTH-assoc"/>
</dbReference>
<proteinExistence type="predicted"/>
<evidence type="ECO:0008006" key="7">
    <source>
        <dbReference type="Google" id="ProtNLM"/>
    </source>
</evidence>
<dbReference type="Gene3D" id="1.10.10.10">
    <property type="entry name" value="Winged helix-like DNA-binding domain superfamily/Winged helix DNA-binding domain"/>
    <property type="match status" value="1"/>
</dbReference>
<evidence type="ECO:0000259" key="4">
    <source>
        <dbReference type="Pfam" id="PF15915"/>
    </source>
</evidence>
<dbReference type="AlphaFoldDB" id="A0A6B0SHX4"/>
<dbReference type="Proteomes" id="UP000471521">
    <property type="component" value="Unassembled WGS sequence"/>
</dbReference>
<keyword evidence="2" id="KW-0804">Transcription</keyword>
<name>A0A6B0SHX4_9EURY</name>
<evidence type="ECO:0000313" key="6">
    <source>
        <dbReference type="Proteomes" id="UP000471521"/>
    </source>
</evidence>
<sequence>MSGHGRAFTELSFETADTAYPAVQLSAELDCRVDLLEFMHTDADGLVIFVRLQNEAADELRTRVQSLDVDAEVRVLQAVGEELLAEYVPEQSIVGTLARHGVIPQSAVATEGIVSITGVVPGDSDSRRIVERVQRDHPSVEFTGKRDAEVVAPLVTEAGVRSLFGALLTDRQWEAVRLAYERGYFDQPQGHSQTELADEMGISQKTFSQHLNAAQRKLLSVVFDG</sequence>
<evidence type="ECO:0000256" key="2">
    <source>
        <dbReference type="ARBA" id="ARBA00023163"/>
    </source>
</evidence>
<accession>A0A6B0SHX4</accession>
<gene>
    <name evidence="5" type="ORF">GRX66_11875</name>
</gene>
<dbReference type="EMBL" id="WUUU01000097">
    <property type="protein sequence ID" value="MXR21268.1"/>
    <property type="molecule type" value="Genomic_DNA"/>
</dbReference>
<protein>
    <recommendedName>
        <fullName evidence="7">Helix-turn-helix domain-containing protein</fullName>
    </recommendedName>
</protein>
<dbReference type="PANTHER" id="PTHR34236">
    <property type="entry name" value="DIMETHYL SULFOXIDE REDUCTASE TRANSCRIPTIONAL ACTIVATOR"/>
    <property type="match status" value="1"/>
</dbReference>
<dbReference type="InterPro" id="IPR007050">
    <property type="entry name" value="HTH_bacterioopsin"/>
</dbReference>
<evidence type="ECO:0000313" key="5">
    <source>
        <dbReference type="EMBL" id="MXR21268.1"/>
    </source>
</evidence>
<feature type="domain" description="Bacterioopsin transcriptional activator GAF and HTH associated" evidence="4">
    <location>
        <begin position="8"/>
        <end position="149"/>
    </location>
</feature>
<dbReference type="InterPro" id="IPR013324">
    <property type="entry name" value="RNA_pol_sigma_r3/r4-like"/>
</dbReference>
<reference evidence="5 6" key="1">
    <citation type="submission" date="2019-12" db="EMBL/GenBank/DDBJ databases">
        <title>Isolation and characterization of three novel carbon monoxide-oxidizing members of Halobacteria from salione crusts and soils.</title>
        <authorList>
            <person name="Myers M.R."/>
            <person name="King G.M."/>
        </authorList>
    </citation>
    <scope>NUCLEOTIDE SEQUENCE [LARGE SCALE GENOMIC DNA]</scope>
    <source>
        <strain evidence="5 6">PCN9</strain>
    </source>
</reference>